<sequence length="227" mass="23319">MKRSAQLMPQAAVGHLGWLRGAIGASLGILSAGAITAAVLGTGDPAIPWLVAPMGASAVLVFAVPASPLAQPWAVIVGNLLSSAIGLFMGISLGSPLLAASLGVGSAIAAMSLTRSLHPPGGACALLCALGSAGHDHWTLFILVPVALNVTALAGAGWIYNNLTGHPWPHHIKAPSPAAGASFAYTLEDLEAVLAEWNEMLDVDIDDLDAIFQALHRRVEKQALRRI</sequence>
<name>A0ABT2I5Y2_9SPHN</name>
<dbReference type="RefSeq" id="WP_260046103.1">
    <property type="nucleotide sequence ID" value="NZ_JANZXA010000006.1"/>
</dbReference>
<dbReference type="InterPro" id="IPR058581">
    <property type="entry name" value="TM_HPP"/>
</dbReference>
<keyword evidence="1" id="KW-1133">Transmembrane helix</keyword>
<dbReference type="PANTHER" id="PTHR33741:SF5">
    <property type="entry name" value="TRANSMEMBRANE PROTEIN DDB_G0269096-RELATED"/>
    <property type="match status" value="1"/>
</dbReference>
<protein>
    <submittedName>
        <fullName evidence="3">HPP family protein</fullName>
    </submittedName>
</protein>
<dbReference type="Pfam" id="PF04982">
    <property type="entry name" value="TM_HPP"/>
    <property type="match status" value="1"/>
</dbReference>
<keyword evidence="4" id="KW-1185">Reference proteome</keyword>
<accession>A0ABT2I5Y2</accession>
<evidence type="ECO:0000259" key="2">
    <source>
        <dbReference type="Pfam" id="PF04982"/>
    </source>
</evidence>
<evidence type="ECO:0000313" key="3">
    <source>
        <dbReference type="EMBL" id="MCT2400003.1"/>
    </source>
</evidence>
<keyword evidence="1" id="KW-0812">Transmembrane</keyword>
<keyword evidence="1" id="KW-0472">Membrane</keyword>
<dbReference type="PANTHER" id="PTHR33741">
    <property type="entry name" value="TRANSMEMBRANE PROTEIN DDB_G0269096-RELATED"/>
    <property type="match status" value="1"/>
</dbReference>
<gene>
    <name evidence="3" type="ORF">NZK81_10605</name>
</gene>
<dbReference type="Proteomes" id="UP001165583">
    <property type="component" value="Unassembled WGS sequence"/>
</dbReference>
<dbReference type="InterPro" id="IPR007065">
    <property type="entry name" value="HPP"/>
</dbReference>
<organism evidence="3 4">
    <name type="scientific">Novosphingobium mangrovi</name>
    <name type="common">ex Huang et al. 2023</name>
    <dbReference type="NCBI Taxonomy" id="2976432"/>
    <lineage>
        <taxon>Bacteria</taxon>
        <taxon>Pseudomonadati</taxon>
        <taxon>Pseudomonadota</taxon>
        <taxon>Alphaproteobacteria</taxon>
        <taxon>Sphingomonadales</taxon>
        <taxon>Sphingomonadaceae</taxon>
        <taxon>Novosphingobium</taxon>
    </lineage>
</organism>
<evidence type="ECO:0000313" key="4">
    <source>
        <dbReference type="Proteomes" id="UP001165583"/>
    </source>
</evidence>
<comment type="caution">
    <text evidence="3">The sequence shown here is derived from an EMBL/GenBank/DDBJ whole genome shotgun (WGS) entry which is preliminary data.</text>
</comment>
<feature type="transmembrane region" description="Helical" evidence="1">
    <location>
        <begin position="138"/>
        <end position="160"/>
    </location>
</feature>
<dbReference type="EMBL" id="JANZXA010000006">
    <property type="protein sequence ID" value="MCT2400003.1"/>
    <property type="molecule type" value="Genomic_DNA"/>
</dbReference>
<feature type="domain" description="HPP transmembrane region" evidence="2">
    <location>
        <begin position="16"/>
        <end position="169"/>
    </location>
</feature>
<reference evidence="3" key="1">
    <citation type="submission" date="2022-09" db="EMBL/GenBank/DDBJ databases">
        <title>Novosphingobium sp. Nov., a polycyclic aromatic hydrocarbon-degrading bacterium isolated form mangrove sediments in HongKong.</title>
        <authorList>
            <person name="Hu Z."/>
        </authorList>
    </citation>
    <scope>NUCLEOTIDE SEQUENCE</scope>
    <source>
        <strain evidence="3">HK4-1</strain>
    </source>
</reference>
<evidence type="ECO:0000256" key="1">
    <source>
        <dbReference type="SAM" id="Phobius"/>
    </source>
</evidence>
<feature type="transmembrane region" description="Helical" evidence="1">
    <location>
        <begin position="97"/>
        <end position="117"/>
    </location>
</feature>
<proteinExistence type="predicted"/>
<feature type="transmembrane region" description="Helical" evidence="1">
    <location>
        <begin position="21"/>
        <end position="40"/>
    </location>
</feature>